<gene>
    <name evidence="1" type="ORF">ACFQ3F_25345</name>
</gene>
<comment type="caution">
    <text evidence="1">The sequence shown here is derived from an EMBL/GenBank/DDBJ whole genome shotgun (WGS) entry which is preliminary data.</text>
</comment>
<dbReference type="RefSeq" id="WP_379229391.1">
    <property type="nucleotide sequence ID" value="NZ_JBHTLX010000033.1"/>
</dbReference>
<sequence>MSSSSDASALRLPELRIGAWTRYGGTTVLGDGITESLLGGIAEEAREAARAQGYSVGWAEGRRAAAEEAAVEQAARATRDAEVEARRDAEHRAALAALGEAAERVRELLDDLAHAVEAQATDLAWSLTTTLLGLQVDRMGPQDVVTRVLQVLPPAPIGTVRLHPAVAASDAARDLVDRGLEVVADAALDSADAVVEGSDGSVVDLRIAEAMARVREVFG</sequence>
<reference evidence="2" key="1">
    <citation type="journal article" date="2019" name="Int. J. Syst. Evol. Microbiol.">
        <title>The Global Catalogue of Microorganisms (GCM) 10K type strain sequencing project: providing services to taxonomists for standard genome sequencing and annotation.</title>
        <authorList>
            <consortium name="The Broad Institute Genomics Platform"/>
            <consortium name="The Broad Institute Genome Sequencing Center for Infectious Disease"/>
            <person name="Wu L."/>
            <person name="Ma J."/>
        </authorList>
    </citation>
    <scope>NUCLEOTIDE SEQUENCE [LARGE SCALE GENOMIC DNA]</scope>
    <source>
        <strain evidence="2">CCUG 52478</strain>
    </source>
</reference>
<organism evidence="1 2">
    <name type="scientific">Nocardioides ginsengisoli</name>
    <dbReference type="NCBI Taxonomy" id="363868"/>
    <lineage>
        <taxon>Bacteria</taxon>
        <taxon>Bacillati</taxon>
        <taxon>Actinomycetota</taxon>
        <taxon>Actinomycetes</taxon>
        <taxon>Propionibacteriales</taxon>
        <taxon>Nocardioidaceae</taxon>
        <taxon>Nocardioides</taxon>
    </lineage>
</organism>
<evidence type="ECO:0000313" key="1">
    <source>
        <dbReference type="EMBL" id="MFD1251141.1"/>
    </source>
</evidence>
<proteinExistence type="predicted"/>
<dbReference type="Proteomes" id="UP001597229">
    <property type="component" value="Unassembled WGS sequence"/>
</dbReference>
<accession>A0ABW3W7T0</accession>
<protein>
    <recommendedName>
        <fullName evidence="3">Flagellar assembly protein FliH/Type III secretion system HrpE domain-containing protein</fullName>
    </recommendedName>
</protein>
<evidence type="ECO:0000313" key="2">
    <source>
        <dbReference type="Proteomes" id="UP001597229"/>
    </source>
</evidence>
<keyword evidence="2" id="KW-1185">Reference proteome</keyword>
<dbReference type="EMBL" id="JBHTLX010000033">
    <property type="protein sequence ID" value="MFD1251141.1"/>
    <property type="molecule type" value="Genomic_DNA"/>
</dbReference>
<evidence type="ECO:0008006" key="3">
    <source>
        <dbReference type="Google" id="ProtNLM"/>
    </source>
</evidence>
<name>A0ABW3W7T0_9ACTN</name>